<dbReference type="SUPFAM" id="SSF52151">
    <property type="entry name" value="FabD/lysophospholipase-like"/>
    <property type="match status" value="1"/>
</dbReference>
<dbReference type="PROSITE" id="PS00991">
    <property type="entry name" value="CLAT_ADAPTOR_M_2"/>
    <property type="match status" value="1"/>
</dbReference>
<dbReference type="InterPro" id="IPR050858">
    <property type="entry name" value="Mal-CoA-ACP_Trans/PKS_FabD"/>
</dbReference>
<keyword evidence="7" id="KW-0012">Acyltransferase</keyword>
<sequence length="1017" mass="111086">MNGVIEALHIYDEHNHAILSHTYTSRPLSAQHLLPLYLEHPAPRPNLIYLPNTNPPTLVFNLNHANLLFLATSSSEIEPLLVLEFIHRIVDVFEEFLSAPLLAHKIESNYDVVAQLLNEMCDAGTISTTEPNALRDLVEVEGWVGKLLGSINLPGKSGNFGTGFANSSAPSLIAQNTPALPWRRANVRHTSNEMYADIVETLTVTLAPSGRPLAAFANGTIAFTCKVSGMPDIVMNLTSPSGKHNLAGFMDLPVFHPCVRLARWKERPGELSFIPPDGRFILASYEVDLLPFTSGKSGSLSSNNLKLPVNIEMKTGLGPLGSDFEVRLHVNRVLGASGPSAASQYGRGGSGAGRGFAGPHPGTPSSPLMEDLVVTVPLPAEVRNLSEIRPSKGDASFNPSERVLEWHIPTRELSSGTSYFGLRSTAVGQLVDESEDELDPNGFGFGKAYGYDEPYQNSPVQTKTTEAVDEERDAKKVAQNKMLMPSSASVSFSVKGWLPSGLKVESIMIDPRKSKGLGEGVKPYKGVKYLTVSKGGVETRLLNAPTPGLAEPETHLTTATSQTTYLQAERTDLHDCDHLAAPARNRLALSFLWAMTAAPGAHHAIRRGAAAWADGRIFLGRTRAATSNVAFRASRRHSSSSQEKRPRTALFFPGQGVQKVGMITPWLEAFPRTAKPIIEEIDHYMGFKLSETIAEGPSKLLTKTPNAQPAIMATSILILRILEREFNFDVSQRVDVTLGHSLGEFAALVAGGYLEFEDSLYLVRKRAEAMAEATRRAVEEYGGEYGMVAIVTEPQYLSPLVEAIHDFVGHSSAGSKGDSSEDLPPIEQVHIANVNSKNQIVLSGNIERIKTLSTHVRQFLGHDPRAVRLNSDSPFHSSLMKPAVGVVRNILSRKSRVKGREGEDIITFPARVPCVSNVTARPFESKEDVKDLLARQCLETVQWWDSIKYLDQEEKVRRWIGIGPGKVGRNLVGKEVGMRGKDSVKGGGVWGITDPSEIEEMLRGLEDTERLLEEENE</sequence>
<proteinExistence type="predicted"/>
<dbReference type="OrthoDB" id="870at2759"/>
<feature type="compositionally biased region" description="Gly residues" evidence="9">
    <location>
        <begin position="346"/>
        <end position="356"/>
    </location>
</feature>
<dbReference type="HOGENOM" id="CLU_309719_0_0_1"/>
<comment type="catalytic activity">
    <reaction evidence="8">
        <text>holo-[ACP] + malonyl-CoA = malonyl-[ACP] + CoA</text>
        <dbReference type="Rhea" id="RHEA:41792"/>
        <dbReference type="Rhea" id="RHEA-COMP:9623"/>
        <dbReference type="Rhea" id="RHEA-COMP:9685"/>
        <dbReference type="ChEBI" id="CHEBI:57287"/>
        <dbReference type="ChEBI" id="CHEBI:57384"/>
        <dbReference type="ChEBI" id="CHEBI:64479"/>
        <dbReference type="ChEBI" id="CHEBI:78449"/>
        <dbReference type="EC" id="2.3.1.39"/>
    </reaction>
</comment>
<evidence type="ECO:0000313" key="11">
    <source>
        <dbReference type="EMBL" id="KDN59762.1"/>
    </source>
</evidence>
<keyword evidence="6" id="KW-0472">Membrane</keyword>
<dbReference type="Proteomes" id="UP000027238">
    <property type="component" value="Unassembled WGS sequence"/>
</dbReference>
<dbReference type="GO" id="GO:0006633">
    <property type="term" value="P:fatty acid biosynthetic process"/>
    <property type="evidence" value="ECO:0007669"/>
    <property type="project" value="TreeGrafter"/>
</dbReference>
<dbReference type="Pfam" id="PF00928">
    <property type="entry name" value="Adap_comp_sub"/>
    <property type="match status" value="1"/>
</dbReference>
<dbReference type="PANTHER" id="PTHR42681:SF1">
    <property type="entry name" value="MALONYL-COA-ACYL CARRIER PROTEIN TRANSACYLASE, MITOCHONDRIAL"/>
    <property type="match status" value="1"/>
</dbReference>
<dbReference type="CDD" id="cd14837">
    <property type="entry name" value="AP3_Mu_N"/>
    <property type="match status" value="1"/>
</dbReference>
<dbReference type="InterPro" id="IPR011012">
    <property type="entry name" value="Longin-like_dom_sf"/>
</dbReference>
<comment type="subcellular location">
    <subcellularLocation>
        <location evidence="1">Endomembrane system</location>
    </subcellularLocation>
</comment>
<dbReference type="EMBL" id="JMSE01001606">
    <property type="protein sequence ID" value="KDN59762.1"/>
    <property type="molecule type" value="Genomic_DNA"/>
</dbReference>
<keyword evidence="4" id="KW-0808">Transferase</keyword>
<dbReference type="Gene3D" id="3.40.366.10">
    <property type="entry name" value="Malonyl-Coenzyme A Acyl Carrier Protein, domain 2"/>
    <property type="match status" value="1"/>
</dbReference>
<accession>A0A066WT09</accession>
<dbReference type="InterPro" id="IPR028565">
    <property type="entry name" value="MHD"/>
</dbReference>
<dbReference type="Gene3D" id="3.30.70.250">
    <property type="entry name" value="Malonyl-CoA ACP transacylase, ACP-binding"/>
    <property type="match status" value="1"/>
</dbReference>
<dbReference type="Gene3D" id="3.30.450.60">
    <property type="match status" value="1"/>
</dbReference>
<dbReference type="STRING" id="1173701.A0A066WT09"/>
<keyword evidence="5" id="KW-0653">Protein transport</keyword>
<evidence type="ECO:0000256" key="3">
    <source>
        <dbReference type="ARBA" id="ARBA00022448"/>
    </source>
</evidence>
<dbReference type="GO" id="GO:0004314">
    <property type="term" value="F:[acyl-carrier-protein] S-malonyltransferase activity"/>
    <property type="evidence" value="ECO:0007669"/>
    <property type="project" value="UniProtKB-EC"/>
</dbReference>
<dbReference type="eggNOG" id="KOG2926">
    <property type="taxonomic scope" value="Eukaryota"/>
</dbReference>
<dbReference type="SUPFAM" id="SSF64356">
    <property type="entry name" value="SNARE-like"/>
    <property type="match status" value="1"/>
</dbReference>
<evidence type="ECO:0000256" key="5">
    <source>
        <dbReference type="ARBA" id="ARBA00022927"/>
    </source>
</evidence>
<protein>
    <recommendedName>
        <fullName evidence="2">[acyl-carrier-protein] S-malonyltransferase</fullName>
        <ecNumber evidence="2">2.3.1.39</ecNumber>
    </recommendedName>
</protein>
<evidence type="ECO:0000256" key="1">
    <source>
        <dbReference type="ARBA" id="ARBA00004308"/>
    </source>
</evidence>
<dbReference type="Pfam" id="PF00698">
    <property type="entry name" value="Acyl_transf_1"/>
    <property type="match status" value="1"/>
</dbReference>
<gene>
    <name evidence="11" type="ORF">CSUB01_07758</name>
</gene>
<dbReference type="PANTHER" id="PTHR42681">
    <property type="entry name" value="MALONYL-COA-ACYL CARRIER PROTEIN TRANSACYLASE, MITOCHONDRIAL"/>
    <property type="match status" value="1"/>
</dbReference>
<dbReference type="FunFam" id="3.30.70.250:FF:000006">
    <property type="entry name" value="Malonyl CoA-acyl carrier protein transacylase"/>
    <property type="match status" value="1"/>
</dbReference>
<dbReference type="EC" id="2.3.1.39" evidence="2"/>
<evidence type="ECO:0000256" key="9">
    <source>
        <dbReference type="SAM" id="MobiDB-lite"/>
    </source>
</evidence>
<dbReference type="eggNOG" id="KOG2740">
    <property type="taxonomic scope" value="Eukaryota"/>
</dbReference>
<dbReference type="GO" id="GO:0005739">
    <property type="term" value="C:mitochondrion"/>
    <property type="evidence" value="ECO:0007669"/>
    <property type="project" value="TreeGrafter"/>
</dbReference>
<comment type="caution">
    <text evidence="11">The sequence shown here is derived from an EMBL/GenBank/DDBJ whole genome shotgun (WGS) entry which is preliminary data.</text>
</comment>
<feature type="domain" description="MHD" evidence="10">
    <location>
        <begin position="191"/>
        <end position="540"/>
    </location>
</feature>
<dbReference type="GO" id="GO:0016192">
    <property type="term" value="P:vesicle-mediated transport"/>
    <property type="evidence" value="ECO:0007669"/>
    <property type="project" value="InterPro"/>
</dbReference>
<feature type="region of interest" description="Disordered" evidence="9">
    <location>
        <begin position="339"/>
        <end position="365"/>
    </location>
</feature>
<dbReference type="AlphaFoldDB" id="A0A066WT09"/>
<dbReference type="SMART" id="SM00827">
    <property type="entry name" value="PKS_AT"/>
    <property type="match status" value="1"/>
</dbReference>
<dbReference type="SUPFAM" id="SSF55048">
    <property type="entry name" value="Probable ACP-binding domain of malonyl-CoA ACP transacylase"/>
    <property type="match status" value="1"/>
</dbReference>
<dbReference type="InterPro" id="IPR016036">
    <property type="entry name" value="Malonyl_transacylase_ACP-bd"/>
</dbReference>
<dbReference type="OMA" id="MKRFAGP"/>
<dbReference type="InterPro" id="IPR001227">
    <property type="entry name" value="Ac_transferase_dom_sf"/>
</dbReference>
<dbReference type="InterPro" id="IPR014043">
    <property type="entry name" value="Acyl_transferase_dom"/>
</dbReference>
<evidence type="ECO:0000256" key="2">
    <source>
        <dbReference type="ARBA" id="ARBA00013258"/>
    </source>
</evidence>
<evidence type="ECO:0000256" key="8">
    <source>
        <dbReference type="ARBA" id="ARBA00048462"/>
    </source>
</evidence>
<organism evidence="11 12">
    <name type="scientific">Colletotrichum sublineola</name>
    <name type="common">Sorghum anthracnose fungus</name>
    <dbReference type="NCBI Taxonomy" id="1173701"/>
    <lineage>
        <taxon>Eukaryota</taxon>
        <taxon>Fungi</taxon>
        <taxon>Dikarya</taxon>
        <taxon>Ascomycota</taxon>
        <taxon>Pezizomycotina</taxon>
        <taxon>Sordariomycetes</taxon>
        <taxon>Hypocreomycetidae</taxon>
        <taxon>Glomerellales</taxon>
        <taxon>Glomerellaceae</taxon>
        <taxon>Colletotrichum</taxon>
        <taxon>Colletotrichum graminicola species complex</taxon>
    </lineage>
</organism>
<keyword evidence="3" id="KW-0813">Transport</keyword>
<dbReference type="GO" id="GO:0030131">
    <property type="term" value="C:clathrin adaptor complex"/>
    <property type="evidence" value="ECO:0007669"/>
    <property type="project" value="InterPro"/>
</dbReference>
<dbReference type="PROSITE" id="PS51072">
    <property type="entry name" value="MHD"/>
    <property type="match status" value="1"/>
</dbReference>
<dbReference type="Gene3D" id="2.60.40.1170">
    <property type="entry name" value="Mu homology domain, subdomain B"/>
    <property type="match status" value="2"/>
</dbReference>
<dbReference type="GO" id="GO:0006886">
    <property type="term" value="P:intracellular protein transport"/>
    <property type="evidence" value="ECO:0007669"/>
    <property type="project" value="InterPro"/>
</dbReference>
<dbReference type="InterPro" id="IPR036168">
    <property type="entry name" value="AP2_Mu_C_sf"/>
</dbReference>
<name>A0A066WT09_COLSU</name>
<evidence type="ECO:0000256" key="6">
    <source>
        <dbReference type="ARBA" id="ARBA00023136"/>
    </source>
</evidence>
<dbReference type="InterPro" id="IPR018240">
    <property type="entry name" value="Clathrin_mu_CS"/>
</dbReference>
<dbReference type="InterPro" id="IPR016035">
    <property type="entry name" value="Acyl_Trfase/lysoPLipase"/>
</dbReference>
<evidence type="ECO:0000259" key="10">
    <source>
        <dbReference type="PROSITE" id="PS51072"/>
    </source>
</evidence>
<evidence type="ECO:0000256" key="7">
    <source>
        <dbReference type="ARBA" id="ARBA00023315"/>
    </source>
</evidence>
<keyword evidence="12" id="KW-1185">Reference proteome</keyword>
<dbReference type="SUPFAM" id="SSF49447">
    <property type="entry name" value="Second domain of Mu2 adaptin subunit (ap50) of ap2 adaptor"/>
    <property type="match status" value="1"/>
</dbReference>
<evidence type="ECO:0000313" key="12">
    <source>
        <dbReference type="Proteomes" id="UP000027238"/>
    </source>
</evidence>
<reference evidence="12" key="1">
    <citation type="journal article" date="2014" name="Genome Announc.">
        <title>Draft genome sequence of Colletotrichum sublineola, a destructive pathogen of cultivated sorghum.</title>
        <authorList>
            <person name="Baroncelli R."/>
            <person name="Sanz-Martin J.M."/>
            <person name="Rech G.E."/>
            <person name="Sukno S.A."/>
            <person name="Thon M.R."/>
        </authorList>
    </citation>
    <scope>NUCLEOTIDE SEQUENCE [LARGE SCALE GENOMIC DNA]</scope>
    <source>
        <strain evidence="12">TX430BB</strain>
    </source>
</reference>
<dbReference type="GO" id="GO:0012505">
    <property type="term" value="C:endomembrane system"/>
    <property type="evidence" value="ECO:0007669"/>
    <property type="project" value="UniProtKB-SubCell"/>
</dbReference>
<evidence type="ECO:0000256" key="4">
    <source>
        <dbReference type="ARBA" id="ARBA00022679"/>
    </source>
</evidence>
<dbReference type="CDD" id="cd09252">
    <property type="entry name" value="AP-3_Mu3_Cterm"/>
    <property type="match status" value="1"/>
</dbReference>